<proteinExistence type="predicted"/>
<reference evidence="2" key="1">
    <citation type="submission" date="2020-03" db="EMBL/GenBank/DDBJ databases">
        <authorList>
            <person name="Weist P."/>
        </authorList>
    </citation>
    <scope>NUCLEOTIDE SEQUENCE</scope>
</reference>
<evidence type="ECO:0000313" key="2">
    <source>
        <dbReference type="EMBL" id="CAB1429794.1"/>
    </source>
</evidence>
<evidence type="ECO:0000313" key="3">
    <source>
        <dbReference type="Proteomes" id="UP001153269"/>
    </source>
</evidence>
<dbReference type="EMBL" id="CADEAL010001171">
    <property type="protein sequence ID" value="CAB1429794.1"/>
    <property type="molecule type" value="Genomic_DNA"/>
</dbReference>
<accession>A0A9N7UGE5</accession>
<gene>
    <name evidence="2" type="ORF">PLEPLA_LOCUS17774</name>
</gene>
<comment type="caution">
    <text evidence="2">The sequence shown here is derived from an EMBL/GenBank/DDBJ whole genome shotgun (WGS) entry which is preliminary data.</text>
</comment>
<evidence type="ECO:0000256" key="1">
    <source>
        <dbReference type="SAM" id="MobiDB-lite"/>
    </source>
</evidence>
<keyword evidence="3" id="KW-1185">Reference proteome</keyword>
<protein>
    <submittedName>
        <fullName evidence="2">Uncharacterized protein</fullName>
    </submittedName>
</protein>
<organism evidence="2 3">
    <name type="scientific">Pleuronectes platessa</name>
    <name type="common">European plaice</name>
    <dbReference type="NCBI Taxonomy" id="8262"/>
    <lineage>
        <taxon>Eukaryota</taxon>
        <taxon>Metazoa</taxon>
        <taxon>Chordata</taxon>
        <taxon>Craniata</taxon>
        <taxon>Vertebrata</taxon>
        <taxon>Euteleostomi</taxon>
        <taxon>Actinopterygii</taxon>
        <taxon>Neopterygii</taxon>
        <taxon>Teleostei</taxon>
        <taxon>Neoteleostei</taxon>
        <taxon>Acanthomorphata</taxon>
        <taxon>Carangaria</taxon>
        <taxon>Pleuronectiformes</taxon>
        <taxon>Pleuronectoidei</taxon>
        <taxon>Pleuronectidae</taxon>
        <taxon>Pleuronectes</taxon>
    </lineage>
</organism>
<feature type="region of interest" description="Disordered" evidence="1">
    <location>
        <begin position="73"/>
        <end position="108"/>
    </location>
</feature>
<dbReference type="Proteomes" id="UP001153269">
    <property type="component" value="Unassembled WGS sequence"/>
</dbReference>
<dbReference type="AlphaFoldDB" id="A0A9N7UGE5"/>
<sequence>MFMYASIVLRAESPGNTGCALNGGTQVLRLPHVAPIRLEVESRNDRGSSSTVRLDRLEHVRLALDPRVWAVHGPSPSVRAPRGHSRGDGSNWFHTGARQQSPNFPGDQYGALKLQTNRLQPTAISSPTPPRPMFLISIDGAG</sequence>
<name>A0A9N7UGE5_PLEPL</name>